<comment type="caution">
    <text evidence="7">The sequence shown here is derived from an EMBL/GenBank/DDBJ whole genome shotgun (WGS) entry which is preliminary data.</text>
</comment>
<organism evidence="7 8">
    <name type="scientific">Flavobacterium chungbukense</name>
    <dbReference type="NCBI Taxonomy" id="877464"/>
    <lineage>
        <taxon>Bacteria</taxon>
        <taxon>Pseudomonadati</taxon>
        <taxon>Bacteroidota</taxon>
        <taxon>Flavobacteriia</taxon>
        <taxon>Flavobacteriales</taxon>
        <taxon>Flavobacteriaceae</taxon>
        <taxon>Flavobacterium</taxon>
    </lineage>
</organism>
<evidence type="ECO:0000256" key="3">
    <source>
        <dbReference type="ARBA" id="ARBA00023085"/>
    </source>
</evidence>
<dbReference type="Gene3D" id="2.160.20.10">
    <property type="entry name" value="Single-stranded right-handed beta-helix, Pectin lyase-like"/>
    <property type="match status" value="1"/>
</dbReference>
<dbReference type="InterPro" id="IPR000070">
    <property type="entry name" value="Pectinesterase_cat"/>
</dbReference>
<proteinExistence type="inferred from homology"/>
<dbReference type="InterPro" id="IPR012334">
    <property type="entry name" value="Pectin_lyas_fold"/>
</dbReference>
<dbReference type="SUPFAM" id="SSF51126">
    <property type="entry name" value="Pectin lyase-like"/>
    <property type="match status" value="1"/>
</dbReference>
<keyword evidence="2 5" id="KW-0378">Hydrolase</keyword>
<dbReference type="InterPro" id="IPR011050">
    <property type="entry name" value="Pectin_lyase_fold/virulence"/>
</dbReference>
<dbReference type="Pfam" id="PF01095">
    <property type="entry name" value="Pectinesterase"/>
    <property type="match status" value="1"/>
</dbReference>
<sequence length="354" mass="39759">MFDIHGVDELWCVSTDKLCLKILTLNTMKHILFLFLITLSISAQTLDNKLTLTVAQDGSGDFKTIQEAVNNVKDNSEKRVVITIKPGKYVEKLEIPASKPFITLKGLDRNKTIISFDDYSGKPLREVDASGKKEFGTSTSYSFLIKGNDCILENLTVENTAGRVGQAVALHIKSDRVVVKNCNLLGNQDTLYLSEGNTRTYFENCFINGTTDFIFGAATAYFYKCTIESLVNSYITAASTPQGQAYGFVFVDCKLTAKDKSVDKVFLGRPWRPYAQTVFINTDLGSHIIPEGWNAWIDTRFPDKDKTAYYAEFGSKVSSAKELSQRVSWSHQLNKTEITRYDRDSVFKGWNPNK</sequence>
<evidence type="ECO:0000256" key="2">
    <source>
        <dbReference type="ARBA" id="ARBA00022801"/>
    </source>
</evidence>
<comment type="catalytic activity">
    <reaction evidence="5">
        <text>[(1-&gt;4)-alpha-D-galacturonosyl methyl ester](n) + n H2O = [(1-&gt;4)-alpha-D-galacturonosyl](n) + n methanol + n H(+)</text>
        <dbReference type="Rhea" id="RHEA:22380"/>
        <dbReference type="Rhea" id="RHEA-COMP:14570"/>
        <dbReference type="Rhea" id="RHEA-COMP:14573"/>
        <dbReference type="ChEBI" id="CHEBI:15377"/>
        <dbReference type="ChEBI" id="CHEBI:15378"/>
        <dbReference type="ChEBI" id="CHEBI:17790"/>
        <dbReference type="ChEBI" id="CHEBI:140522"/>
        <dbReference type="ChEBI" id="CHEBI:140523"/>
        <dbReference type="EC" id="3.1.1.11"/>
    </reaction>
</comment>
<dbReference type="Proteomes" id="UP001501333">
    <property type="component" value="Unassembled WGS sequence"/>
</dbReference>
<reference evidence="8" key="1">
    <citation type="journal article" date="2019" name="Int. J. Syst. Evol. Microbiol.">
        <title>The Global Catalogue of Microorganisms (GCM) 10K type strain sequencing project: providing services to taxonomists for standard genome sequencing and annotation.</title>
        <authorList>
            <consortium name="The Broad Institute Genomics Platform"/>
            <consortium name="The Broad Institute Genome Sequencing Center for Infectious Disease"/>
            <person name="Wu L."/>
            <person name="Ma J."/>
        </authorList>
    </citation>
    <scope>NUCLEOTIDE SEQUENCE [LARGE SCALE GENOMIC DNA]</scope>
    <source>
        <strain evidence="8">JCM 17386</strain>
    </source>
</reference>
<name>A0ABP7YFA6_9FLAO</name>
<comment type="similarity">
    <text evidence="1">Belongs to the pectinesterase family.</text>
</comment>
<gene>
    <name evidence="7" type="ORF">GCM10022250_30880</name>
</gene>
<evidence type="ECO:0000259" key="6">
    <source>
        <dbReference type="Pfam" id="PF01095"/>
    </source>
</evidence>
<dbReference type="EMBL" id="BAABAO010000013">
    <property type="protein sequence ID" value="GAA4135398.1"/>
    <property type="molecule type" value="Genomic_DNA"/>
</dbReference>
<feature type="active site" evidence="4">
    <location>
        <position position="212"/>
    </location>
</feature>
<keyword evidence="8" id="KW-1185">Reference proteome</keyword>
<dbReference type="PROSITE" id="PS00503">
    <property type="entry name" value="PECTINESTERASE_2"/>
    <property type="match status" value="1"/>
</dbReference>
<keyword evidence="3 5" id="KW-0063">Aspartyl esterase</keyword>
<protein>
    <recommendedName>
        <fullName evidence="5">Pectinesterase</fullName>
        <ecNumber evidence="5">3.1.1.11</ecNumber>
    </recommendedName>
</protein>
<evidence type="ECO:0000313" key="7">
    <source>
        <dbReference type="EMBL" id="GAA4135398.1"/>
    </source>
</evidence>
<comment type="pathway">
    <text evidence="5">Glycan metabolism; pectin degradation; 2-dehydro-3-deoxy-D-gluconate from pectin: step 1/5.</text>
</comment>
<feature type="domain" description="Pectinesterase catalytic" evidence="6">
    <location>
        <begin position="52"/>
        <end position="342"/>
    </location>
</feature>
<accession>A0ABP7YFA6</accession>
<dbReference type="EC" id="3.1.1.11" evidence="5"/>
<dbReference type="PANTHER" id="PTHR31321">
    <property type="entry name" value="ACYL-COA THIOESTER HYDROLASE YBHC-RELATED"/>
    <property type="match status" value="1"/>
</dbReference>
<evidence type="ECO:0000256" key="5">
    <source>
        <dbReference type="RuleBase" id="RU000589"/>
    </source>
</evidence>
<evidence type="ECO:0000313" key="8">
    <source>
        <dbReference type="Proteomes" id="UP001501333"/>
    </source>
</evidence>
<dbReference type="PANTHER" id="PTHR31321:SF57">
    <property type="entry name" value="PECTINESTERASE 53-RELATED"/>
    <property type="match status" value="1"/>
</dbReference>
<dbReference type="InterPro" id="IPR033131">
    <property type="entry name" value="Pectinesterase_Asp_AS"/>
</dbReference>
<evidence type="ECO:0000256" key="4">
    <source>
        <dbReference type="PROSITE-ProRule" id="PRU10040"/>
    </source>
</evidence>
<evidence type="ECO:0000256" key="1">
    <source>
        <dbReference type="ARBA" id="ARBA00008891"/>
    </source>
</evidence>